<keyword evidence="3" id="KW-1185">Reference proteome</keyword>
<feature type="transmembrane region" description="Helical" evidence="1">
    <location>
        <begin position="43"/>
        <end position="66"/>
    </location>
</feature>
<feature type="transmembrane region" description="Helical" evidence="1">
    <location>
        <begin position="167"/>
        <end position="187"/>
    </location>
</feature>
<feature type="transmembrane region" description="Helical" evidence="1">
    <location>
        <begin position="12"/>
        <end position="31"/>
    </location>
</feature>
<feature type="transmembrane region" description="Helical" evidence="1">
    <location>
        <begin position="107"/>
        <end position="125"/>
    </location>
</feature>
<sequence>MSAVWYYFLQQRNVMLVLLIINTVGTIYGYYWYGVQLAETPPIFLPFVPDSPTASLFFCVVLFAFLIKKRAPLIEALAVTSLFKYGIWAVGMNIASGFTGFELTFPNYMLIVSHACMAIEGLLYIPFYRIKMWHLVVAGVILLHNDIIDYVFGMMPRYDPLANYQHVIGYLTFWLSVLTIFLVYFLCIKRQSISLKN</sequence>
<dbReference type="Proteomes" id="UP000628775">
    <property type="component" value="Unassembled WGS sequence"/>
</dbReference>
<dbReference type="Pfam" id="PF07187">
    <property type="entry name" value="DUF1405"/>
    <property type="match status" value="1"/>
</dbReference>
<keyword evidence="1" id="KW-0472">Membrane</keyword>
<name>A0A8J2VMM4_9BACL</name>
<feature type="transmembrane region" description="Helical" evidence="1">
    <location>
        <begin position="73"/>
        <end position="95"/>
    </location>
</feature>
<evidence type="ECO:0000313" key="2">
    <source>
        <dbReference type="EMBL" id="GGE38887.1"/>
    </source>
</evidence>
<dbReference type="EMBL" id="BMIR01000006">
    <property type="protein sequence ID" value="GGE38887.1"/>
    <property type="molecule type" value="Genomic_DNA"/>
</dbReference>
<feature type="transmembrane region" description="Helical" evidence="1">
    <location>
        <begin position="132"/>
        <end position="155"/>
    </location>
</feature>
<comment type="caution">
    <text evidence="2">The sequence shown here is derived from an EMBL/GenBank/DDBJ whole genome shotgun (WGS) entry which is preliminary data.</text>
</comment>
<dbReference type="PANTHER" id="PTHR40042">
    <property type="entry name" value="HYPOTHETICAL MEMBRANE SPANNING PROTEIN"/>
    <property type="match status" value="1"/>
</dbReference>
<organism evidence="2 3">
    <name type="scientific">Pullulanibacillus camelliae</name>
    <dbReference type="NCBI Taxonomy" id="1707096"/>
    <lineage>
        <taxon>Bacteria</taxon>
        <taxon>Bacillati</taxon>
        <taxon>Bacillota</taxon>
        <taxon>Bacilli</taxon>
        <taxon>Bacillales</taxon>
        <taxon>Sporolactobacillaceae</taxon>
        <taxon>Pullulanibacillus</taxon>
    </lineage>
</organism>
<reference evidence="2" key="1">
    <citation type="journal article" date="2014" name="Int. J. Syst. Evol. Microbiol.">
        <title>Complete genome sequence of Corynebacterium casei LMG S-19264T (=DSM 44701T), isolated from a smear-ripened cheese.</title>
        <authorList>
            <consortium name="US DOE Joint Genome Institute (JGI-PGF)"/>
            <person name="Walter F."/>
            <person name="Albersmeier A."/>
            <person name="Kalinowski J."/>
            <person name="Ruckert C."/>
        </authorList>
    </citation>
    <scope>NUCLEOTIDE SEQUENCE</scope>
    <source>
        <strain evidence="2">CGMCC 1.15371</strain>
    </source>
</reference>
<reference evidence="2" key="2">
    <citation type="submission" date="2020-09" db="EMBL/GenBank/DDBJ databases">
        <authorList>
            <person name="Sun Q."/>
            <person name="Zhou Y."/>
        </authorList>
    </citation>
    <scope>NUCLEOTIDE SEQUENCE</scope>
    <source>
        <strain evidence="2">CGMCC 1.15371</strain>
    </source>
</reference>
<protein>
    <submittedName>
        <fullName evidence="2">Membrane protein</fullName>
    </submittedName>
</protein>
<dbReference type="RefSeq" id="WP_188692173.1">
    <property type="nucleotide sequence ID" value="NZ_BMIR01000006.1"/>
</dbReference>
<evidence type="ECO:0000256" key="1">
    <source>
        <dbReference type="SAM" id="Phobius"/>
    </source>
</evidence>
<gene>
    <name evidence="2" type="ORF">GCM10011391_17120</name>
</gene>
<dbReference type="AlphaFoldDB" id="A0A8J2VMM4"/>
<dbReference type="InterPro" id="IPR009845">
    <property type="entry name" value="DUF1405"/>
</dbReference>
<proteinExistence type="predicted"/>
<keyword evidence="1" id="KW-1133">Transmembrane helix</keyword>
<accession>A0A8J2VMM4</accession>
<dbReference type="PANTHER" id="PTHR40042:SF1">
    <property type="entry name" value="DUF1405 DOMAIN-CONTAINING PROTEIN"/>
    <property type="match status" value="1"/>
</dbReference>
<keyword evidence="1" id="KW-0812">Transmembrane</keyword>
<evidence type="ECO:0000313" key="3">
    <source>
        <dbReference type="Proteomes" id="UP000628775"/>
    </source>
</evidence>